<proteinExistence type="predicted"/>
<protein>
    <submittedName>
        <fullName evidence="1">Uncharacterized protein</fullName>
    </submittedName>
</protein>
<accession>A0A9D3U6L2</accession>
<dbReference type="EMBL" id="JAIQCV010000013">
    <property type="protein sequence ID" value="KAH1030856.1"/>
    <property type="molecule type" value="Genomic_DNA"/>
</dbReference>
<reference evidence="1 2" key="1">
    <citation type="journal article" date="2021" name="Plant Biotechnol. J.">
        <title>Multi-omics assisted identification of the key and species-specific regulatory components of drought-tolerant mechanisms in Gossypium stocksii.</title>
        <authorList>
            <person name="Yu D."/>
            <person name="Ke L."/>
            <person name="Zhang D."/>
            <person name="Wu Y."/>
            <person name="Sun Y."/>
            <person name="Mei J."/>
            <person name="Sun J."/>
            <person name="Sun Y."/>
        </authorList>
    </citation>
    <scope>NUCLEOTIDE SEQUENCE [LARGE SCALE GENOMIC DNA]</scope>
    <source>
        <strain evidence="2">cv. E1</strain>
        <tissue evidence="1">Leaf</tissue>
    </source>
</reference>
<dbReference type="SUPFAM" id="SSF50630">
    <property type="entry name" value="Acid proteases"/>
    <property type="match status" value="1"/>
</dbReference>
<keyword evidence="2" id="KW-1185">Reference proteome</keyword>
<dbReference type="AlphaFoldDB" id="A0A9D3U6L2"/>
<organism evidence="1 2">
    <name type="scientific">Gossypium stocksii</name>
    <dbReference type="NCBI Taxonomy" id="47602"/>
    <lineage>
        <taxon>Eukaryota</taxon>
        <taxon>Viridiplantae</taxon>
        <taxon>Streptophyta</taxon>
        <taxon>Embryophyta</taxon>
        <taxon>Tracheophyta</taxon>
        <taxon>Spermatophyta</taxon>
        <taxon>Magnoliopsida</taxon>
        <taxon>eudicotyledons</taxon>
        <taxon>Gunneridae</taxon>
        <taxon>Pentapetalae</taxon>
        <taxon>rosids</taxon>
        <taxon>malvids</taxon>
        <taxon>Malvales</taxon>
        <taxon>Malvaceae</taxon>
        <taxon>Malvoideae</taxon>
        <taxon>Gossypium</taxon>
    </lineage>
</organism>
<evidence type="ECO:0000313" key="1">
    <source>
        <dbReference type="EMBL" id="KAH1030856.1"/>
    </source>
</evidence>
<evidence type="ECO:0000313" key="2">
    <source>
        <dbReference type="Proteomes" id="UP000828251"/>
    </source>
</evidence>
<dbReference type="Gene3D" id="2.40.70.10">
    <property type="entry name" value="Acid Proteases"/>
    <property type="match status" value="1"/>
</dbReference>
<name>A0A9D3U6L2_9ROSI</name>
<dbReference type="OrthoDB" id="10509313at2759"/>
<dbReference type="InterPro" id="IPR021109">
    <property type="entry name" value="Peptidase_aspartic_dom_sf"/>
</dbReference>
<sequence length="159" mass="18263">MTIVERLYLDNDRLGSIVYGVEAKRGKESKKKLVKCFLCNSPHRRQDCPKRSKLLMINKEFEEEPEEERLSKLRSIILSFTKAMRNRKQKRLMFANINIAGQMRSALVDTRASDLFISEKVMGKLGPSVSKPAKKIKTVNSKEVPNLRVVQGVEIQIDQ</sequence>
<comment type="caution">
    <text evidence="1">The sequence shown here is derived from an EMBL/GenBank/DDBJ whole genome shotgun (WGS) entry which is preliminary data.</text>
</comment>
<dbReference type="Proteomes" id="UP000828251">
    <property type="component" value="Unassembled WGS sequence"/>
</dbReference>
<gene>
    <name evidence="1" type="ORF">J1N35_043030</name>
</gene>